<dbReference type="GO" id="GO:0005886">
    <property type="term" value="C:plasma membrane"/>
    <property type="evidence" value="ECO:0007669"/>
    <property type="project" value="UniProtKB-SubCell"/>
</dbReference>
<protein>
    <submittedName>
        <fullName evidence="10">4-amino-4-deoxy-L-arabinose transferase-like glycosyltransferase</fullName>
    </submittedName>
</protein>
<evidence type="ECO:0000256" key="5">
    <source>
        <dbReference type="ARBA" id="ARBA00022692"/>
    </source>
</evidence>
<feature type="transmembrane region" description="Helical" evidence="8">
    <location>
        <begin position="408"/>
        <end position="426"/>
    </location>
</feature>
<evidence type="ECO:0000256" key="6">
    <source>
        <dbReference type="ARBA" id="ARBA00022989"/>
    </source>
</evidence>
<keyword evidence="11" id="KW-1185">Reference proteome</keyword>
<feature type="transmembrane region" description="Helical" evidence="8">
    <location>
        <begin position="6"/>
        <end position="22"/>
    </location>
</feature>
<dbReference type="GO" id="GO:0000030">
    <property type="term" value="F:mannosyltransferase activity"/>
    <property type="evidence" value="ECO:0007669"/>
    <property type="project" value="InterPro"/>
</dbReference>
<feature type="transmembrane region" description="Helical" evidence="8">
    <location>
        <begin position="291"/>
        <end position="310"/>
    </location>
</feature>
<dbReference type="PANTHER" id="PTHR33908:SF3">
    <property type="entry name" value="UNDECAPRENYL PHOSPHATE-ALPHA-4-AMINO-4-DEOXY-L-ARABINOSE ARABINOSYL TRANSFERASE"/>
    <property type="match status" value="1"/>
</dbReference>
<dbReference type="Pfam" id="PF02366">
    <property type="entry name" value="PMT"/>
    <property type="match status" value="1"/>
</dbReference>
<proteinExistence type="predicted"/>
<evidence type="ECO:0000256" key="8">
    <source>
        <dbReference type="SAM" id="Phobius"/>
    </source>
</evidence>
<keyword evidence="5 8" id="KW-0812">Transmembrane</keyword>
<evidence type="ECO:0000259" key="9">
    <source>
        <dbReference type="Pfam" id="PF02366"/>
    </source>
</evidence>
<dbReference type="PANTHER" id="PTHR33908">
    <property type="entry name" value="MANNOSYLTRANSFERASE YKCB-RELATED"/>
    <property type="match status" value="1"/>
</dbReference>
<keyword evidence="3" id="KW-0328">Glycosyltransferase</keyword>
<dbReference type="OrthoDB" id="8353433at2"/>
<feature type="transmembrane region" description="Helical" evidence="8">
    <location>
        <begin position="83"/>
        <end position="100"/>
    </location>
</feature>
<keyword evidence="2" id="KW-1003">Cell membrane</keyword>
<accession>A0A7L4UQP2</accession>
<evidence type="ECO:0000256" key="1">
    <source>
        <dbReference type="ARBA" id="ARBA00004651"/>
    </source>
</evidence>
<dbReference type="GO" id="GO:0009103">
    <property type="term" value="P:lipopolysaccharide biosynthetic process"/>
    <property type="evidence" value="ECO:0007669"/>
    <property type="project" value="UniProtKB-ARBA"/>
</dbReference>
<evidence type="ECO:0000313" key="11">
    <source>
        <dbReference type="Proteomes" id="UP000251835"/>
    </source>
</evidence>
<dbReference type="Proteomes" id="UP000251835">
    <property type="component" value="Unassembled WGS sequence"/>
</dbReference>
<dbReference type="AlphaFoldDB" id="A0A7L4UQP2"/>
<feature type="domain" description="ArnT-like N-terminal" evidence="9">
    <location>
        <begin position="37"/>
        <end position="226"/>
    </location>
</feature>
<dbReference type="InterPro" id="IPR003342">
    <property type="entry name" value="ArnT-like_N"/>
</dbReference>
<gene>
    <name evidence="10" type="ORF">C7377_0046</name>
</gene>
<keyword evidence="7 8" id="KW-0472">Membrane</keyword>
<dbReference type="RefSeq" id="WP_116495337.1">
    <property type="nucleotide sequence ID" value="NZ_QENZ01000003.1"/>
</dbReference>
<feature type="transmembrane region" description="Helical" evidence="8">
    <location>
        <begin position="379"/>
        <end position="399"/>
    </location>
</feature>
<dbReference type="GO" id="GO:0016763">
    <property type="term" value="F:pentosyltransferase activity"/>
    <property type="evidence" value="ECO:0007669"/>
    <property type="project" value="TreeGrafter"/>
</dbReference>
<reference evidence="10 11" key="1">
    <citation type="submission" date="2018-05" db="EMBL/GenBank/DDBJ databases">
        <title>Genomic Encyclopedia of Type Strains, Phase IV (KMG-IV): sequencing the most valuable type-strain genomes for metagenomic binning, comparative biology and taxonomic classification.</title>
        <authorList>
            <person name="Goeker M."/>
        </authorList>
    </citation>
    <scope>NUCLEOTIDE SEQUENCE [LARGE SCALE GENOMIC DNA]</scope>
    <source>
        <strain evidence="10 11">DSM 28579</strain>
    </source>
</reference>
<evidence type="ECO:0000256" key="7">
    <source>
        <dbReference type="ARBA" id="ARBA00023136"/>
    </source>
</evidence>
<feature type="transmembrane region" description="Helical" evidence="8">
    <location>
        <begin position="262"/>
        <end position="279"/>
    </location>
</feature>
<dbReference type="GO" id="GO:0006493">
    <property type="term" value="P:protein O-linked glycosylation"/>
    <property type="evidence" value="ECO:0007669"/>
    <property type="project" value="InterPro"/>
</dbReference>
<evidence type="ECO:0000256" key="4">
    <source>
        <dbReference type="ARBA" id="ARBA00022679"/>
    </source>
</evidence>
<name>A0A7L4UQP2_BALHA</name>
<comment type="subcellular location">
    <subcellularLocation>
        <location evidence="1">Cell membrane</location>
        <topology evidence="1">Multi-pass membrane protein</topology>
    </subcellularLocation>
</comment>
<evidence type="ECO:0000256" key="3">
    <source>
        <dbReference type="ARBA" id="ARBA00022676"/>
    </source>
</evidence>
<dbReference type="EMBL" id="QENZ01000003">
    <property type="protein sequence ID" value="PVX51761.1"/>
    <property type="molecule type" value="Genomic_DNA"/>
</dbReference>
<organism evidence="10 11">
    <name type="scientific">Balneicella halophila</name>
    <dbReference type="NCBI Taxonomy" id="1537566"/>
    <lineage>
        <taxon>Bacteria</taxon>
        <taxon>Pseudomonadati</taxon>
        <taxon>Bacteroidota</taxon>
        <taxon>Bacteroidia</taxon>
        <taxon>Bacteroidales</taxon>
        <taxon>Balneicellaceae</taxon>
        <taxon>Balneicella</taxon>
    </lineage>
</organism>
<feature type="transmembrane region" description="Helical" evidence="8">
    <location>
        <begin position="348"/>
        <end position="373"/>
    </location>
</feature>
<feature type="transmembrane region" description="Helical" evidence="8">
    <location>
        <begin position="169"/>
        <end position="196"/>
    </location>
</feature>
<feature type="transmembrane region" description="Helical" evidence="8">
    <location>
        <begin position="316"/>
        <end position="336"/>
    </location>
</feature>
<feature type="transmembrane region" description="Helical" evidence="8">
    <location>
        <begin position="112"/>
        <end position="131"/>
    </location>
</feature>
<keyword evidence="4 10" id="KW-0808">Transferase</keyword>
<dbReference type="GO" id="GO:0010041">
    <property type="term" value="P:response to iron(III) ion"/>
    <property type="evidence" value="ECO:0007669"/>
    <property type="project" value="TreeGrafter"/>
</dbReference>
<evidence type="ECO:0000256" key="2">
    <source>
        <dbReference type="ARBA" id="ARBA00022475"/>
    </source>
</evidence>
<feature type="transmembrane region" description="Helical" evidence="8">
    <location>
        <begin position="208"/>
        <end position="227"/>
    </location>
</feature>
<dbReference type="InterPro" id="IPR050297">
    <property type="entry name" value="LipidA_mod_glycosyltrf_83"/>
</dbReference>
<keyword evidence="6 8" id="KW-1133">Transmembrane helix</keyword>
<evidence type="ECO:0000313" key="10">
    <source>
        <dbReference type="EMBL" id="PVX51761.1"/>
    </source>
</evidence>
<comment type="caution">
    <text evidence="10">The sequence shown here is derived from an EMBL/GenBank/DDBJ whole genome shotgun (WGS) entry which is preliminary data.</text>
</comment>
<sequence>MEQREYWYKIIICIVGILLYIVNLDTMAVEIMEARNLVTVREMLQSGDWQHPTMNGVLRLEKPPLPTWITAISASIFGLKNLFFLRLPAALMSIWLLFSMNSLVKRLTNDKLLAMLSAISLAGMLYVVMLGRRETWDIYTHSFMLAAIVQFVAMLQSVRPLRNALCGGILFGAAFLSKGPVSLYALFLPFVLIYCWQYRPLFGKSKRAALAIYIIIAFIISASWFVFLQLSLGNEAKEVLEGEVNNWHSYNVKPWYYYIKDYPVHSGLWTLILAIGLFTKYNYNKLRDKKAFSFFWLWTVASILLLSIIPEKKVRYLLPTFIPASFLVGSYFYYLIKDYERYKKPLDTVILKIHTVIFMIVAVALPIGIYMLFYRTAVVGWITVAGVCLMSLFCIYLLWKVWSSDKKHILIVGAILLLSSAILFFVPNSKYMLNPQFHSIGEVQKIQGLEGLPGYALEETRIELIWWTGRKIKEVQNLDGLQPPYMLLTNEKPTEYNLPSNYELIGHYDNNSKPEGHKYHHKSLSKYVVIVR</sequence>